<gene>
    <name evidence="2" type="ORF">HKBW3S06_01235</name>
</gene>
<dbReference type="PANTHER" id="PTHR30015">
    <property type="entry name" value="MRR RESTRICTION SYSTEM PROTEIN"/>
    <property type="match status" value="1"/>
</dbReference>
<dbReference type="InterPro" id="IPR011335">
    <property type="entry name" value="Restrct_endonuc-II-like"/>
</dbReference>
<dbReference type="GO" id="GO:0043590">
    <property type="term" value="C:bacterial nucleoid"/>
    <property type="evidence" value="ECO:0007669"/>
    <property type="project" value="TreeGrafter"/>
</dbReference>
<name>A0A6V8QJX0_9ACTN</name>
<evidence type="ECO:0000259" key="1">
    <source>
        <dbReference type="Pfam" id="PF04471"/>
    </source>
</evidence>
<dbReference type="PANTHER" id="PTHR30015:SF7">
    <property type="entry name" value="TYPE IV METHYL-DIRECTED RESTRICTION ENZYME ECOKMRR"/>
    <property type="match status" value="1"/>
</dbReference>
<organism evidence="2 3">
    <name type="scientific">Candidatus Hakubella thermalkaliphila</name>
    <dbReference type="NCBI Taxonomy" id="2754717"/>
    <lineage>
        <taxon>Bacteria</taxon>
        <taxon>Bacillati</taxon>
        <taxon>Actinomycetota</taxon>
        <taxon>Actinomycetota incertae sedis</taxon>
        <taxon>Candidatus Hakubellales</taxon>
        <taxon>Candidatus Hakubellaceae</taxon>
        <taxon>Candidatus Hakubella</taxon>
    </lineage>
</organism>
<dbReference type="GO" id="GO:0003677">
    <property type="term" value="F:DNA binding"/>
    <property type="evidence" value="ECO:0007669"/>
    <property type="project" value="InterPro"/>
</dbReference>
<dbReference type="PIRSF" id="PIRSF031853">
    <property type="entry name" value="UPC031853"/>
    <property type="match status" value="1"/>
</dbReference>
<proteinExistence type="predicted"/>
<dbReference type="RefSeq" id="WP_176227078.1">
    <property type="nucleotide sequence ID" value="NZ_BLRV01000172.1"/>
</dbReference>
<sequence length="331" mass="37157">MALWLVRAGRHGERESLALEKGLAVIGWADLPDLSGVKTREELYSLLEKAYPDAKRKTLLNWQSQIWPFIREMQEGDLVALPLKSRSAIALGKVIGPYQYHPDLPPDARHTRLVEWFQELPRSAFDKDLLYSLGASMTICRIQRNNAEERVRALLAGKRPMPPPDDWEAPPDLEQYARDQIREYIAHKFKGHDLARLVAAVLEAQGYKVQVSSEGADGGADIIAGHGPMGFDRPRLVVQVKSGDAPVDVKVVRELRGVMKNFAVDHGFIVAWGGYKGSVSREAAALFFELRLWDADDLVKAVLAHYDNLPDALQAELPLKRIWLLVPSEEE</sequence>
<evidence type="ECO:0000313" key="3">
    <source>
        <dbReference type="Proteomes" id="UP000580051"/>
    </source>
</evidence>
<comment type="caution">
    <text evidence="2">The sequence shown here is derived from an EMBL/GenBank/DDBJ whole genome shotgun (WGS) entry which is preliminary data.</text>
</comment>
<reference evidence="2 3" key="1">
    <citation type="journal article" date="2020" name="Front. Microbiol.">
        <title>Single-cell genomics of novel Actinobacteria with the Wood-Ljungdahl pathway discovered in a serpentinizing system.</title>
        <authorList>
            <person name="Merino N."/>
            <person name="Kawai M."/>
            <person name="Boyd E.S."/>
            <person name="Colman D.R."/>
            <person name="McGlynn S.E."/>
            <person name="Nealson K.H."/>
            <person name="Kurokawa K."/>
            <person name="Hongoh Y."/>
        </authorList>
    </citation>
    <scope>NUCLEOTIDE SEQUENCE [LARGE SCALE GENOMIC DNA]</scope>
    <source>
        <strain evidence="2 3">S06</strain>
    </source>
</reference>
<evidence type="ECO:0000313" key="2">
    <source>
        <dbReference type="EMBL" id="GFP22009.1"/>
    </source>
</evidence>
<dbReference type="EMBL" id="BLRV01000172">
    <property type="protein sequence ID" value="GFP22009.1"/>
    <property type="molecule type" value="Genomic_DNA"/>
</dbReference>
<protein>
    <submittedName>
        <fullName evidence="2">Restriction system protein</fullName>
    </submittedName>
</protein>
<dbReference type="InterPro" id="IPR052906">
    <property type="entry name" value="Type_IV_Methyl-Rstrct_Enzyme"/>
</dbReference>
<accession>A0A6V8QJX0</accession>
<dbReference type="InterPro" id="IPR011856">
    <property type="entry name" value="tRNA_endonuc-like_dom_sf"/>
</dbReference>
<dbReference type="GO" id="GO:0015666">
    <property type="term" value="F:restriction endodeoxyribonuclease activity"/>
    <property type="evidence" value="ECO:0007669"/>
    <property type="project" value="TreeGrafter"/>
</dbReference>
<dbReference type="Gene3D" id="3.40.1350.10">
    <property type="match status" value="1"/>
</dbReference>
<dbReference type="SUPFAM" id="SSF52980">
    <property type="entry name" value="Restriction endonuclease-like"/>
    <property type="match status" value="1"/>
</dbReference>
<dbReference type="Pfam" id="PF04471">
    <property type="entry name" value="Mrr_cat"/>
    <property type="match status" value="1"/>
</dbReference>
<dbReference type="Proteomes" id="UP000580051">
    <property type="component" value="Unassembled WGS sequence"/>
</dbReference>
<feature type="domain" description="Restriction endonuclease type IV Mrr" evidence="1">
    <location>
        <begin position="187"/>
        <end position="301"/>
    </location>
</feature>
<dbReference type="InterPro" id="IPR007560">
    <property type="entry name" value="Restrct_endonuc_IV_Mrr"/>
</dbReference>
<dbReference type="AlphaFoldDB" id="A0A6V8QJX0"/>
<dbReference type="InterPro" id="IPR016984">
    <property type="entry name" value="UCP031853"/>
</dbReference>
<dbReference type="GO" id="GO:0009307">
    <property type="term" value="P:DNA restriction-modification system"/>
    <property type="evidence" value="ECO:0007669"/>
    <property type="project" value="InterPro"/>
</dbReference>